<evidence type="ECO:0000256" key="1">
    <source>
        <dbReference type="SAM" id="MobiDB-lite"/>
    </source>
</evidence>
<evidence type="ECO:0000256" key="2">
    <source>
        <dbReference type="SAM" id="Phobius"/>
    </source>
</evidence>
<evidence type="ECO:0000313" key="3">
    <source>
        <dbReference type="EMBL" id="KAJ1967062.1"/>
    </source>
</evidence>
<evidence type="ECO:0000313" key="4">
    <source>
        <dbReference type="Proteomes" id="UP001150925"/>
    </source>
</evidence>
<feature type="transmembrane region" description="Helical" evidence="2">
    <location>
        <begin position="149"/>
        <end position="170"/>
    </location>
</feature>
<dbReference type="InterPro" id="IPR029164">
    <property type="entry name" value="PIG-Y"/>
</dbReference>
<dbReference type="OrthoDB" id="2157498at2759"/>
<keyword evidence="2" id="KW-0812">Transmembrane</keyword>
<gene>
    <name evidence="3" type="ORF">IWQ62_002084</name>
</gene>
<feature type="transmembrane region" description="Helical" evidence="2">
    <location>
        <begin position="191"/>
        <end position="212"/>
    </location>
</feature>
<feature type="compositionally biased region" description="Polar residues" evidence="1">
    <location>
        <begin position="46"/>
        <end position="58"/>
    </location>
</feature>
<dbReference type="Proteomes" id="UP001150925">
    <property type="component" value="Unassembled WGS sequence"/>
</dbReference>
<dbReference type="AlphaFoldDB" id="A0A9W8E478"/>
<keyword evidence="4" id="KW-1185">Reference proteome</keyword>
<feature type="region of interest" description="Disordered" evidence="1">
    <location>
        <begin position="1"/>
        <end position="62"/>
    </location>
</feature>
<protein>
    <submittedName>
        <fullName evidence="3">Uncharacterized protein</fullName>
    </submittedName>
</protein>
<name>A0A9W8E478_9FUNG</name>
<dbReference type="EMBL" id="JANBPY010000401">
    <property type="protein sequence ID" value="KAJ1967062.1"/>
    <property type="molecule type" value="Genomic_DNA"/>
</dbReference>
<comment type="caution">
    <text evidence="3">The sequence shown here is derived from an EMBL/GenBank/DDBJ whole genome shotgun (WGS) entry which is preliminary data.</text>
</comment>
<proteinExistence type="predicted"/>
<dbReference type="PANTHER" id="PTHR36485">
    <property type="entry name" value="OS01G0939000 PROTEIN"/>
    <property type="match status" value="1"/>
</dbReference>
<keyword evidence="2" id="KW-1133">Transmembrane helix</keyword>
<sequence>MKFRRLRASSLKKPPGFPTPNGSTRWTRTNSLSLPQGSVGPGTDAGIQSSPESTSQRVSPAKTAYVRSKVKVKVRSKGGTATPIPPRLLHSLSPSSLYRSFSVPDNLSGFPSGFFSSSALPPDFYQAPYYTQHRSLPLVDDSNPDTTQAWGYLLLFSTFMSFVVGMYTTIVAKLLPATGNRILDAIRTDHYYCYLVPLTLTVAFYTVIWNWLGMKIFRHN</sequence>
<reference evidence="3" key="1">
    <citation type="submission" date="2022-07" db="EMBL/GenBank/DDBJ databases">
        <title>Phylogenomic reconstructions and comparative analyses of Kickxellomycotina fungi.</title>
        <authorList>
            <person name="Reynolds N.K."/>
            <person name="Stajich J.E."/>
            <person name="Barry K."/>
            <person name="Grigoriev I.V."/>
            <person name="Crous P."/>
            <person name="Smith M.E."/>
        </authorList>
    </citation>
    <scope>NUCLEOTIDE SEQUENCE</scope>
    <source>
        <strain evidence="3">RSA 1196</strain>
    </source>
</reference>
<dbReference type="Pfam" id="PF15159">
    <property type="entry name" value="PIG-Y"/>
    <property type="match status" value="1"/>
</dbReference>
<feature type="compositionally biased region" description="Polar residues" evidence="1">
    <location>
        <begin position="20"/>
        <end position="36"/>
    </location>
</feature>
<organism evidence="3 4">
    <name type="scientific">Dispira parvispora</name>
    <dbReference type="NCBI Taxonomy" id="1520584"/>
    <lineage>
        <taxon>Eukaryota</taxon>
        <taxon>Fungi</taxon>
        <taxon>Fungi incertae sedis</taxon>
        <taxon>Zoopagomycota</taxon>
        <taxon>Kickxellomycotina</taxon>
        <taxon>Dimargaritomycetes</taxon>
        <taxon>Dimargaritales</taxon>
        <taxon>Dimargaritaceae</taxon>
        <taxon>Dispira</taxon>
    </lineage>
</organism>
<dbReference type="PANTHER" id="PTHR36485:SF1">
    <property type="entry name" value="TRANSMEMBRANE PROTEIN"/>
    <property type="match status" value="1"/>
</dbReference>
<accession>A0A9W8E478</accession>
<keyword evidence="2" id="KW-0472">Membrane</keyword>